<proteinExistence type="predicted"/>
<organism evidence="1 2">
    <name type="scientific">Anoxybacterium hadale</name>
    <dbReference type="NCBI Taxonomy" id="3408580"/>
    <lineage>
        <taxon>Bacteria</taxon>
        <taxon>Bacillati</taxon>
        <taxon>Bacillota</taxon>
        <taxon>Clostridia</taxon>
        <taxon>Peptostreptococcales</taxon>
        <taxon>Anaerovoracaceae</taxon>
        <taxon>Anoxybacterium</taxon>
    </lineage>
</organism>
<sequence length="163" mass="18674">MNRTPETNQEVMESLFPEWNKYPLNSLIPVVTKYDNADEPIALSMLYIGDDETVIAFQSELKGGHIDIETMLWIEENKSNLCKDLAMSFGFMGLKGNPTMNTLVSGDNMVAQNELINALYSINHLYLFITDKDGELIKVKQIEWNHEEHIAVLSQFDFRTILN</sequence>
<keyword evidence="2" id="KW-1185">Reference proteome</keyword>
<dbReference type="EMBL" id="CP042469">
    <property type="protein sequence ID" value="QOX62598.1"/>
    <property type="molecule type" value="Genomic_DNA"/>
</dbReference>
<name>A0ACD1A865_9FIRM</name>
<accession>A0ACD1A865</accession>
<evidence type="ECO:0000313" key="1">
    <source>
        <dbReference type="EMBL" id="QOX62598.1"/>
    </source>
</evidence>
<dbReference type="Proteomes" id="UP000594014">
    <property type="component" value="Chromosome"/>
</dbReference>
<evidence type="ECO:0000313" key="2">
    <source>
        <dbReference type="Proteomes" id="UP000594014"/>
    </source>
</evidence>
<gene>
    <name evidence="1" type="ORF">FRZ06_04175</name>
</gene>
<protein>
    <submittedName>
        <fullName evidence="1">Uncharacterized protein</fullName>
    </submittedName>
</protein>
<reference evidence="1" key="1">
    <citation type="submission" date="2019-08" db="EMBL/GenBank/DDBJ databases">
        <title>Genome sequence of Clostridiales bacterium MT110.</title>
        <authorList>
            <person name="Cao J."/>
        </authorList>
    </citation>
    <scope>NUCLEOTIDE SEQUENCE</scope>
    <source>
        <strain evidence="1">MT110</strain>
    </source>
</reference>